<dbReference type="SUPFAM" id="SSF52540">
    <property type="entry name" value="P-loop containing nucleoside triphosphate hydrolases"/>
    <property type="match status" value="1"/>
</dbReference>
<dbReference type="Proteomes" id="UP000254572">
    <property type="component" value="Unassembled WGS sequence"/>
</dbReference>
<dbReference type="Gene3D" id="3.40.50.300">
    <property type="entry name" value="P-loop containing nucleotide triphosphate hydrolases"/>
    <property type="match status" value="1"/>
</dbReference>
<dbReference type="InterPro" id="IPR001482">
    <property type="entry name" value="T2SS/T4SS_dom"/>
</dbReference>
<dbReference type="Gene3D" id="3.30.450.90">
    <property type="match status" value="1"/>
</dbReference>
<evidence type="ECO:0000313" key="4">
    <source>
        <dbReference type="EMBL" id="SUX24867.1"/>
    </source>
</evidence>
<keyword evidence="5" id="KW-1185">Reference proteome</keyword>
<dbReference type="GO" id="GO:0043684">
    <property type="term" value="C:type IV secretion system complex"/>
    <property type="evidence" value="ECO:0007669"/>
    <property type="project" value="UniProtKB-UniRule"/>
</dbReference>
<dbReference type="OrthoDB" id="9810761at2"/>
<dbReference type="NCBIfam" id="TIGR02788">
    <property type="entry name" value="VirB11"/>
    <property type="match status" value="1"/>
</dbReference>
<comment type="function">
    <text evidence="2">Part of the Type IV secretion system.</text>
</comment>
<dbReference type="GO" id="GO:0044097">
    <property type="term" value="P:secretion by the type IV secretion system"/>
    <property type="evidence" value="ECO:0007669"/>
    <property type="project" value="InterPro"/>
</dbReference>
<sequence>MEITDKLVRQIHNTYEQLGIRPFMEQPGVTEIVINEPGVIYYEENSVWKRQTVEHRNSNELIEGLGKLLINNVGQSQKFDEHYPMLSLTMPDGERAQLVRQPAAEQCSLTVRIPSKTVYSMDEYDRQGLFEQIVPASDEISAADKDMLRLLHEKKYREFLTAAIDYRKNIVVSGATGSGKTTFMKTLLSLISHEERIITIEDAREIFIDHPNKVHLLYPKNLGTDTTVTAKSCLEACLRMKPDRIILAEVRGDEAYYFIRACGNGHSGSITSCHADSALMAYEQIALMINASPEGSGLSHDVIRRLIFMTIDVSIHFSNIHGKRFITGIDFQPERRIRMLRHD</sequence>
<dbReference type="RefSeq" id="WP_006984766.1">
    <property type="nucleotide sequence ID" value="NZ_CABMOK010000038.1"/>
</dbReference>
<proteinExistence type="inferred from homology"/>
<dbReference type="Pfam" id="PF00437">
    <property type="entry name" value="T2SSE"/>
    <property type="match status" value="1"/>
</dbReference>
<organism evidence="4 5">
    <name type="scientific">Cardiobacterium valvarum</name>
    <dbReference type="NCBI Taxonomy" id="194702"/>
    <lineage>
        <taxon>Bacteria</taxon>
        <taxon>Pseudomonadati</taxon>
        <taxon>Pseudomonadota</taxon>
        <taxon>Gammaproteobacteria</taxon>
        <taxon>Cardiobacteriales</taxon>
        <taxon>Cardiobacteriaceae</taxon>
        <taxon>Cardiobacterium</taxon>
    </lineage>
</organism>
<dbReference type="GO" id="GO:0016887">
    <property type="term" value="F:ATP hydrolysis activity"/>
    <property type="evidence" value="ECO:0007669"/>
    <property type="project" value="InterPro"/>
</dbReference>
<evidence type="ECO:0000256" key="2">
    <source>
        <dbReference type="RuleBase" id="RU366071"/>
    </source>
</evidence>
<dbReference type="AlphaFoldDB" id="A0A381EDL1"/>
<dbReference type="InterPro" id="IPR014155">
    <property type="entry name" value="VirB11"/>
</dbReference>
<comment type="similarity">
    <text evidence="1 2">Belongs to the GSP E family.</text>
</comment>
<keyword evidence="2" id="KW-0067">ATP-binding</keyword>
<reference evidence="4 5" key="1">
    <citation type="submission" date="2018-06" db="EMBL/GenBank/DDBJ databases">
        <authorList>
            <consortium name="Pathogen Informatics"/>
            <person name="Doyle S."/>
        </authorList>
    </citation>
    <scope>NUCLEOTIDE SEQUENCE [LARGE SCALE GENOMIC DNA]</scope>
    <source>
        <strain evidence="4 5">NCTC13294</strain>
    </source>
</reference>
<keyword evidence="2" id="KW-0547">Nucleotide-binding</keyword>
<dbReference type="CDD" id="cd01130">
    <property type="entry name" value="VirB11-like_ATPase"/>
    <property type="match status" value="1"/>
</dbReference>
<gene>
    <name evidence="4" type="ORF">NCTC13294_02123</name>
</gene>
<dbReference type="PANTHER" id="PTHR30486">
    <property type="entry name" value="TWITCHING MOTILITY PROTEIN PILT"/>
    <property type="match status" value="1"/>
</dbReference>
<accession>A0A381EDL1</accession>
<evidence type="ECO:0000313" key="5">
    <source>
        <dbReference type="Proteomes" id="UP000254572"/>
    </source>
</evidence>
<dbReference type="GO" id="GO:0005524">
    <property type="term" value="F:ATP binding"/>
    <property type="evidence" value="ECO:0007669"/>
    <property type="project" value="UniProtKB-UniRule"/>
</dbReference>
<protein>
    <recommendedName>
        <fullName evidence="2">Type IV secretion system protein</fullName>
    </recommendedName>
</protein>
<feature type="domain" description="Bacterial type II secretion system protein E" evidence="3">
    <location>
        <begin position="152"/>
        <end position="284"/>
    </location>
</feature>
<dbReference type="InterPro" id="IPR027417">
    <property type="entry name" value="P-loop_NTPase"/>
</dbReference>
<evidence type="ECO:0000259" key="3">
    <source>
        <dbReference type="Pfam" id="PF00437"/>
    </source>
</evidence>
<name>A0A381EDL1_9GAMM</name>
<dbReference type="EMBL" id="UFUW01000001">
    <property type="protein sequence ID" value="SUX24867.1"/>
    <property type="molecule type" value="Genomic_DNA"/>
</dbReference>
<evidence type="ECO:0000256" key="1">
    <source>
        <dbReference type="ARBA" id="ARBA00006611"/>
    </source>
</evidence>
<dbReference type="PANTHER" id="PTHR30486:SF6">
    <property type="entry name" value="TYPE IV PILUS RETRACTATION ATPASE PILT"/>
    <property type="match status" value="1"/>
</dbReference>
<dbReference type="InterPro" id="IPR050921">
    <property type="entry name" value="T4SS_GSP_E_ATPase"/>
</dbReference>